<accession>A0A4U9CYM2</accession>
<protein>
    <submittedName>
        <fullName evidence="1">Uncharacterized protein</fullName>
    </submittedName>
</protein>
<dbReference type="AlphaFoldDB" id="A0A4U9CYM2"/>
<sequence>MKLPNAHGSHSFLAWLGYLAGNAHISDCHAG</sequence>
<gene>
    <name evidence="1" type="ORF">NCTC9185_02362</name>
</gene>
<evidence type="ECO:0000313" key="1">
    <source>
        <dbReference type="EMBL" id="VTN10441.1"/>
    </source>
</evidence>
<dbReference type="Proteomes" id="UP000339249">
    <property type="component" value="Unassembled WGS sequence"/>
</dbReference>
<proteinExistence type="predicted"/>
<organism evidence="1 2">
    <name type="scientific">Raoultella terrigena</name>
    <name type="common">Klebsiella terrigena</name>
    <dbReference type="NCBI Taxonomy" id="577"/>
    <lineage>
        <taxon>Bacteria</taxon>
        <taxon>Pseudomonadati</taxon>
        <taxon>Pseudomonadota</taxon>
        <taxon>Gammaproteobacteria</taxon>
        <taxon>Enterobacterales</taxon>
        <taxon>Enterobacteriaceae</taxon>
        <taxon>Klebsiella/Raoultella group</taxon>
        <taxon>Raoultella</taxon>
    </lineage>
</organism>
<evidence type="ECO:0000313" key="2">
    <source>
        <dbReference type="Proteomes" id="UP000339249"/>
    </source>
</evidence>
<name>A0A4U9CYM2_RAOTE</name>
<dbReference type="EMBL" id="CABDVU010000001">
    <property type="protein sequence ID" value="VTN10441.1"/>
    <property type="molecule type" value="Genomic_DNA"/>
</dbReference>
<reference evidence="1 2" key="1">
    <citation type="submission" date="2019-04" db="EMBL/GenBank/DDBJ databases">
        <authorList>
            <consortium name="Pathogen Informatics"/>
        </authorList>
    </citation>
    <scope>NUCLEOTIDE SEQUENCE [LARGE SCALE GENOMIC DNA]</scope>
    <source>
        <strain evidence="1 2">NCTC9185</strain>
    </source>
</reference>